<keyword evidence="3" id="KW-1185">Reference proteome</keyword>
<evidence type="ECO:0000313" key="2">
    <source>
        <dbReference type="EMBL" id="GAA3646041.1"/>
    </source>
</evidence>
<keyword evidence="1" id="KW-0472">Membrane</keyword>
<feature type="transmembrane region" description="Helical" evidence="1">
    <location>
        <begin position="38"/>
        <end position="60"/>
    </location>
</feature>
<proteinExistence type="predicted"/>
<dbReference type="EMBL" id="BAAAYV010000002">
    <property type="protein sequence ID" value="GAA3646041.1"/>
    <property type="molecule type" value="Genomic_DNA"/>
</dbReference>
<keyword evidence="1" id="KW-1133">Transmembrane helix</keyword>
<evidence type="ECO:0000313" key="3">
    <source>
        <dbReference type="Proteomes" id="UP001410795"/>
    </source>
</evidence>
<dbReference type="Proteomes" id="UP001410795">
    <property type="component" value="Unassembled WGS sequence"/>
</dbReference>
<keyword evidence="1" id="KW-0812">Transmembrane</keyword>
<organism evidence="2 3">
    <name type="scientific">Microbacterium marinilacus</name>
    <dbReference type="NCBI Taxonomy" id="415209"/>
    <lineage>
        <taxon>Bacteria</taxon>
        <taxon>Bacillati</taxon>
        <taxon>Actinomycetota</taxon>
        <taxon>Actinomycetes</taxon>
        <taxon>Micrococcales</taxon>
        <taxon>Microbacteriaceae</taxon>
        <taxon>Microbacterium</taxon>
    </lineage>
</organism>
<comment type="caution">
    <text evidence="2">The sequence shown here is derived from an EMBL/GenBank/DDBJ whole genome shotgun (WGS) entry which is preliminary data.</text>
</comment>
<evidence type="ECO:0000256" key="1">
    <source>
        <dbReference type="SAM" id="Phobius"/>
    </source>
</evidence>
<name>A0ABP7B1E3_9MICO</name>
<sequence>MVMVPVLPRIVITWLAIFPLVVVCRLLVTPLLPGWPDLAQTAIVMAVVVPVAVLWAVPLLTRGYVRLTRASVGKGGAK</sequence>
<reference evidence="3" key="1">
    <citation type="journal article" date="2019" name="Int. J. Syst. Evol. Microbiol.">
        <title>The Global Catalogue of Microorganisms (GCM) 10K type strain sequencing project: providing services to taxonomists for standard genome sequencing and annotation.</title>
        <authorList>
            <consortium name="The Broad Institute Genomics Platform"/>
            <consortium name="The Broad Institute Genome Sequencing Center for Infectious Disease"/>
            <person name="Wu L."/>
            <person name="Ma J."/>
        </authorList>
    </citation>
    <scope>NUCLEOTIDE SEQUENCE [LARGE SCALE GENOMIC DNA]</scope>
    <source>
        <strain evidence="3">JCM 16546</strain>
    </source>
</reference>
<gene>
    <name evidence="2" type="ORF">GCM10022202_01590</name>
</gene>
<protein>
    <submittedName>
        <fullName evidence="2">Uncharacterized protein</fullName>
    </submittedName>
</protein>
<accession>A0ABP7B1E3</accession>
<feature type="transmembrane region" description="Helical" evidence="1">
    <location>
        <begin position="12"/>
        <end position="32"/>
    </location>
</feature>